<organism evidence="12 13">
    <name type="scientific">Halomonas alkalicola</name>
    <dbReference type="NCBI Taxonomy" id="1930622"/>
    <lineage>
        <taxon>Bacteria</taxon>
        <taxon>Pseudomonadati</taxon>
        <taxon>Pseudomonadota</taxon>
        <taxon>Gammaproteobacteria</taxon>
        <taxon>Oceanospirillales</taxon>
        <taxon>Halomonadaceae</taxon>
        <taxon>Halomonas</taxon>
    </lineage>
</organism>
<dbReference type="HAMAP" id="MF_00276">
    <property type="entry name" value="KdpC"/>
    <property type="match status" value="1"/>
</dbReference>
<evidence type="ECO:0000256" key="11">
    <source>
        <dbReference type="HAMAP-Rule" id="MF_00276"/>
    </source>
</evidence>
<dbReference type="NCBIfam" id="TIGR00681">
    <property type="entry name" value="kdpC"/>
    <property type="match status" value="1"/>
</dbReference>
<evidence type="ECO:0000256" key="6">
    <source>
        <dbReference type="ARBA" id="ARBA00022840"/>
    </source>
</evidence>
<keyword evidence="6 11" id="KW-0067">ATP-binding</keyword>
<keyword evidence="4 11" id="KW-0812">Transmembrane</keyword>
<keyword evidence="8 11" id="KW-1133">Transmembrane helix</keyword>
<keyword evidence="1 11" id="KW-0813">Transport</keyword>
<protein>
    <recommendedName>
        <fullName evidence="11">Potassium-transporting ATPase KdpC subunit</fullName>
    </recommendedName>
    <alternativeName>
        <fullName evidence="11">ATP phosphohydrolase [potassium-transporting] C chain</fullName>
    </alternativeName>
    <alternativeName>
        <fullName evidence="11">Potassium-binding and translocating subunit C</fullName>
    </alternativeName>
    <alternativeName>
        <fullName evidence="11">Potassium-translocating ATPase C chain</fullName>
    </alternativeName>
</protein>
<evidence type="ECO:0000313" key="13">
    <source>
        <dbReference type="Proteomes" id="UP001235344"/>
    </source>
</evidence>
<dbReference type="PANTHER" id="PTHR30042">
    <property type="entry name" value="POTASSIUM-TRANSPORTING ATPASE C CHAIN"/>
    <property type="match status" value="1"/>
</dbReference>
<feature type="transmembrane region" description="Helical" evidence="11">
    <location>
        <begin position="27"/>
        <end position="50"/>
    </location>
</feature>
<comment type="subunit">
    <text evidence="11">The system is composed of three essential subunits: KdpA, KdpB and KdpC.</text>
</comment>
<dbReference type="EMBL" id="CP131913">
    <property type="protein sequence ID" value="WLI74352.1"/>
    <property type="molecule type" value="Genomic_DNA"/>
</dbReference>
<evidence type="ECO:0000256" key="8">
    <source>
        <dbReference type="ARBA" id="ARBA00022989"/>
    </source>
</evidence>
<evidence type="ECO:0000256" key="9">
    <source>
        <dbReference type="ARBA" id="ARBA00023065"/>
    </source>
</evidence>
<evidence type="ECO:0000256" key="10">
    <source>
        <dbReference type="ARBA" id="ARBA00023136"/>
    </source>
</evidence>
<name>A0ABY9H8B9_9GAMM</name>
<keyword evidence="5 11" id="KW-0547">Nucleotide-binding</keyword>
<comment type="similarity">
    <text evidence="11">Belongs to the KdpC family.</text>
</comment>
<evidence type="ECO:0000256" key="7">
    <source>
        <dbReference type="ARBA" id="ARBA00022958"/>
    </source>
</evidence>
<evidence type="ECO:0000256" key="4">
    <source>
        <dbReference type="ARBA" id="ARBA00022692"/>
    </source>
</evidence>
<sequence>MNRNTAQIDSLSYTHRQLTTWSIPLRLVAVMALILGLGYPLLISALGSWLMPHQATGSLIEDREGRVVGSVLVGQRFIDHAYFIGRPTAAEYDAFEVSGSNLGPGNPELRERAQAYAVAIAARDGVALGERPVELLAASGSGIDPHITPEGAAIQVARVAQARGLSEVQVMSLIEAAIEQRGRLGQPAVNVLRLNLALDELTGPPNS</sequence>
<keyword evidence="3 11" id="KW-0633">Potassium transport</keyword>
<comment type="function">
    <text evidence="11">Part of the high-affinity ATP-driven potassium transport (or Kdp) system, which catalyzes the hydrolysis of ATP coupled with the electrogenic transport of potassium into the cytoplasm. This subunit acts as a catalytic chaperone that increases the ATP-binding affinity of the ATP-hydrolyzing subunit KdpB by the formation of a transient KdpB/KdpC/ATP ternary complex.</text>
</comment>
<evidence type="ECO:0000256" key="2">
    <source>
        <dbReference type="ARBA" id="ARBA00022475"/>
    </source>
</evidence>
<gene>
    <name evidence="11 12" type="primary">kdpC</name>
    <name evidence="12" type="ORF">B6N23_05420</name>
</gene>
<evidence type="ECO:0000256" key="1">
    <source>
        <dbReference type="ARBA" id="ARBA00022448"/>
    </source>
</evidence>
<dbReference type="RefSeq" id="WP_305502596.1">
    <property type="nucleotide sequence ID" value="NZ_CP131913.1"/>
</dbReference>
<dbReference type="Pfam" id="PF02669">
    <property type="entry name" value="KdpC"/>
    <property type="match status" value="1"/>
</dbReference>
<keyword evidence="10 11" id="KW-0472">Membrane</keyword>
<accession>A0ABY9H8B9</accession>
<dbReference type="NCBIfam" id="NF001454">
    <property type="entry name" value="PRK00315.1"/>
    <property type="match status" value="1"/>
</dbReference>
<dbReference type="Proteomes" id="UP001235344">
    <property type="component" value="Chromosome"/>
</dbReference>
<keyword evidence="2 11" id="KW-1003">Cell membrane</keyword>
<dbReference type="PIRSF" id="PIRSF001296">
    <property type="entry name" value="K_ATPase_KdpC"/>
    <property type="match status" value="1"/>
</dbReference>
<comment type="subcellular location">
    <subcellularLocation>
        <location evidence="11">Cell membrane</location>
        <topology evidence="11">Single-pass membrane protein</topology>
    </subcellularLocation>
</comment>
<dbReference type="PANTHER" id="PTHR30042:SF2">
    <property type="entry name" value="POTASSIUM-TRANSPORTING ATPASE KDPC SUBUNIT"/>
    <property type="match status" value="1"/>
</dbReference>
<dbReference type="InterPro" id="IPR003820">
    <property type="entry name" value="KdpC"/>
</dbReference>
<evidence type="ECO:0000256" key="3">
    <source>
        <dbReference type="ARBA" id="ARBA00022538"/>
    </source>
</evidence>
<reference evidence="12 13" key="1">
    <citation type="submission" date="2023-08" db="EMBL/GenBank/DDBJ databases">
        <title>Transcriptome Analysis of Halomonas alkalicola CICC 11012s to Identify the Genes Involved in Alkaline Tolerances.</title>
        <authorList>
            <person name="Zhai L."/>
        </authorList>
    </citation>
    <scope>NUCLEOTIDE SEQUENCE [LARGE SCALE GENOMIC DNA]</scope>
    <source>
        <strain evidence="12 13">CICC 11012s</strain>
    </source>
</reference>
<keyword evidence="7 11" id="KW-0630">Potassium</keyword>
<evidence type="ECO:0000313" key="12">
    <source>
        <dbReference type="EMBL" id="WLI74352.1"/>
    </source>
</evidence>
<keyword evidence="13" id="KW-1185">Reference proteome</keyword>
<keyword evidence="9 11" id="KW-0406">Ion transport</keyword>
<proteinExistence type="inferred from homology"/>
<evidence type="ECO:0000256" key="5">
    <source>
        <dbReference type="ARBA" id="ARBA00022741"/>
    </source>
</evidence>